<evidence type="ECO:0000256" key="7">
    <source>
        <dbReference type="ARBA" id="ARBA00023136"/>
    </source>
</evidence>
<evidence type="ECO:0000256" key="5">
    <source>
        <dbReference type="ARBA" id="ARBA00022692"/>
    </source>
</evidence>
<feature type="transmembrane region" description="Helical" evidence="8">
    <location>
        <begin position="57"/>
        <end position="76"/>
    </location>
</feature>
<dbReference type="NCBIfam" id="TIGR00711">
    <property type="entry name" value="efflux_EmrB"/>
    <property type="match status" value="1"/>
</dbReference>
<dbReference type="Pfam" id="PF07690">
    <property type="entry name" value="MFS_1"/>
    <property type="match status" value="1"/>
</dbReference>
<dbReference type="Gene3D" id="1.20.1720.10">
    <property type="entry name" value="Multidrug resistance protein D"/>
    <property type="match status" value="1"/>
</dbReference>
<feature type="transmembrane region" description="Helical" evidence="8">
    <location>
        <begin position="268"/>
        <end position="291"/>
    </location>
</feature>
<feature type="transmembrane region" description="Helical" evidence="8">
    <location>
        <begin position="235"/>
        <end position="256"/>
    </location>
</feature>
<evidence type="ECO:0000259" key="9">
    <source>
        <dbReference type="PROSITE" id="PS50850"/>
    </source>
</evidence>
<dbReference type="PANTHER" id="PTHR42718">
    <property type="entry name" value="MAJOR FACILITATOR SUPERFAMILY MULTIDRUG TRANSPORTER MFSC"/>
    <property type="match status" value="1"/>
</dbReference>
<keyword evidence="4" id="KW-1003">Cell membrane</keyword>
<dbReference type="Proteomes" id="UP001597262">
    <property type="component" value="Unassembled WGS sequence"/>
</dbReference>
<dbReference type="EMBL" id="JBHTLM010000001">
    <property type="protein sequence ID" value="MFD1174707.1"/>
    <property type="molecule type" value="Genomic_DNA"/>
</dbReference>
<dbReference type="RefSeq" id="WP_379315379.1">
    <property type="nucleotide sequence ID" value="NZ_JBHTLM010000001.1"/>
</dbReference>
<dbReference type="InterPro" id="IPR020846">
    <property type="entry name" value="MFS_dom"/>
</dbReference>
<dbReference type="Gene3D" id="1.20.1250.20">
    <property type="entry name" value="MFS general substrate transporter like domains"/>
    <property type="match status" value="1"/>
</dbReference>
<evidence type="ECO:0000256" key="3">
    <source>
        <dbReference type="ARBA" id="ARBA00022448"/>
    </source>
</evidence>
<dbReference type="CDD" id="cd17503">
    <property type="entry name" value="MFS_LmrB_MDR_like"/>
    <property type="match status" value="1"/>
</dbReference>
<keyword evidence="3" id="KW-0813">Transport</keyword>
<name>A0ABW3RQU2_9BACL</name>
<comment type="similarity">
    <text evidence="2">Belongs to the major facilitator superfamily. EmrB family.</text>
</comment>
<dbReference type="PROSITE" id="PS50850">
    <property type="entry name" value="MFS"/>
    <property type="match status" value="1"/>
</dbReference>
<evidence type="ECO:0000256" key="1">
    <source>
        <dbReference type="ARBA" id="ARBA00004651"/>
    </source>
</evidence>
<feature type="transmembrane region" description="Helical" evidence="8">
    <location>
        <begin position="16"/>
        <end position="37"/>
    </location>
</feature>
<feature type="transmembrane region" description="Helical" evidence="8">
    <location>
        <begin position="470"/>
        <end position="487"/>
    </location>
</feature>
<feature type="domain" description="Major facilitator superfamily (MFS) profile" evidence="9">
    <location>
        <begin position="19"/>
        <end position="492"/>
    </location>
</feature>
<feature type="transmembrane region" description="Helical" evidence="8">
    <location>
        <begin position="364"/>
        <end position="387"/>
    </location>
</feature>
<evidence type="ECO:0000313" key="10">
    <source>
        <dbReference type="EMBL" id="MFD1174707.1"/>
    </source>
</evidence>
<feature type="transmembrane region" description="Helical" evidence="8">
    <location>
        <begin position="85"/>
        <end position="104"/>
    </location>
</feature>
<feature type="transmembrane region" description="Helical" evidence="8">
    <location>
        <begin position="311"/>
        <end position="329"/>
    </location>
</feature>
<feature type="transmembrane region" description="Helical" evidence="8">
    <location>
        <begin position="171"/>
        <end position="191"/>
    </location>
</feature>
<feature type="transmembrane region" description="Helical" evidence="8">
    <location>
        <begin position="408"/>
        <end position="427"/>
    </location>
</feature>
<feature type="transmembrane region" description="Helical" evidence="8">
    <location>
        <begin position="203"/>
        <end position="223"/>
    </location>
</feature>
<organism evidence="10 11">
    <name type="scientific">Paenibacillus puldeungensis</name>
    <dbReference type="NCBI Taxonomy" id="696536"/>
    <lineage>
        <taxon>Bacteria</taxon>
        <taxon>Bacillati</taxon>
        <taxon>Bacillota</taxon>
        <taxon>Bacilli</taxon>
        <taxon>Bacillales</taxon>
        <taxon>Paenibacillaceae</taxon>
        <taxon>Paenibacillus</taxon>
    </lineage>
</organism>
<evidence type="ECO:0000256" key="6">
    <source>
        <dbReference type="ARBA" id="ARBA00022989"/>
    </source>
</evidence>
<accession>A0ABW3RQU2</accession>
<evidence type="ECO:0000256" key="2">
    <source>
        <dbReference type="ARBA" id="ARBA00008537"/>
    </source>
</evidence>
<keyword evidence="11" id="KW-1185">Reference proteome</keyword>
<dbReference type="InterPro" id="IPR036259">
    <property type="entry name" value="MFS_trans_sf"/>
</dbReference>
<keyword evidence="6 8" id="KW-1133">Transmembrane helix</keyword>
<dbReference type="SUPFAM" id="SSF103473">
    <property type="entry name" value="MFS general substrate transporter"/>
    <property type="match status" value="1"/>
</dbReference>
<evidence type="ECO:0000313" key="11">
    <source>
        <dbReference type="Proteomes" id="UP001597262"/>
    </source>
</evidence>
<dbReference type="PRINTS" id="PR01988">
    <property type="entry name" value="EXPORTERBACE"/>
</dbReference>
<protein>
    <submittedName>
        <fullName evidence="10">DHA2 family efflux MFS transporter permease subunit</fullName>
    </submittedName>
</protein>
<feature type="transmembrane region" description="Helical" evidence="8">
    <location>
        <begin position="336"/>
        <end position="352"/>
    </location>
</feature>
<comment type="caution">
    <text evidence="10">The sequence shown here is derived from an EMBL/GenBank/DDBJ whole genome shotgun (WGS) entry which is preliminary data.</text>
</comment>
<dbReference type="InterPro" id="IPR022324">
    <property type="entry name" value="Bacilysin_exporter_BacE_put"/>
</dbReference>
<dbReference type="InterPro" id="IPR011701">
    <property type="entry name" value="MFS"/>
</dbReference>
<evidence type="ECO:0000256" key="8">
    <source>
        <dbReference type="SAM" id="Phobius"/>
    </source>
</evidence>
<reference evidence="11" key="1">
    <citation type="journal article" date="2019" name="Int. J. Syst. Evol. Microbiol.">
        <title>The Global Catalogue of Microorganisms (GCM) 10K type strain sequencing project: providing services to taxonomists for standard genome sequencing and annotation.</title>
        <authorList>
            <consortium name="The Broad Institute Genomics Platform"/>
            <consortium name="The Broad Institute Genome Sequencing Center for Infectious Disease"/>
            <person name="Wu L."/>
            <person name="Ma J."/>
        </authorList>
    </citation>
    <scope>NUCLEOTIDE SEQUENCE [LARGE SCALE GENOMIC DNA]</scope>
    <source>
        <strain evidence="11">CCUG 59189</strain>
    </source>
</reference>
<feature type="transmembrane region" description="Helical" evidence="8">
    <location>
        <begin position="143"/>
        <end position="165"/>
    </location>
</feature>
<dbReference type="PANTHER" id="PTHR42718:SF9">
    <property type="entry name" value="MAJOR FACILITATOR SUPERFAMILY MULTIDRUG TRANSPORTER MFSC"/>
    <property type="match status" value="1"/>
</dbReference>
<gene>
    <name evidence="10" type="ORF">ACFQ3W_00080</name>
</gene>
<keyword evidence="7 8" id="KW-0472">Membrane</keyword>
<keyword evidence="5 8" id="KW-0812">Transmembrane</keyword>
<feature type="transmembrane region" description="Helical" evidence="8">
    <location>
        <begin position="110"/>
        <end position="131"/>
    </location>
</feature>
<evidence type="ECO:0000256" key="4">
    <source>
        <dbReference type="ARBA" id="ARBA00022475"/>
    </source>
</evidence>
<dbReference type="InterPro" id="IPR004638">
    <property type="entry name" value="EmrB-like"/>
</dbReference>
<proteinExistence type="inferred from homology"/>
<sequence length="512" mass="55149">MEQALKPQSEFRLRNILVPLLAIIAGVFMVVLDNTAMNVALSTLVKDFHTDLKTLEWVVTGYMLAQATVIPLSGWLSDRFGAKNIFLGAVVLFTIGSILCSTPNRAEWLIAFRVLQGLGGGCVLPVAMAYVYRLSPMNKVGVVMGIMGIPVLFAPAIGPVLSGWLVEYQSWRWIFLINIPVGIICLLIGLRKLPKVERNKVPGFDKWGMVLGPLAFASLSYGVSQGADSWTSEKTIIGLIVGGVALAAFIVAELRTSTPLLELRIFRSIDFCAGIIVQWVGQFALYGALFLLPQFLQQARGFGAFDTGLTLLPQAIASGLMMPIAGILFDKIGVRWLVVAGLGLVSGALYQYSFVDLTTQRSDIILPLIMCGAGMGLMTMPMNTHLLNKAPKPLINRVTSLTNSMQQVISSLAVSTLVTILTSRTTFRADEMKAAAAQAAVKAGAVPQMSAEAMKKATQVVLAKGFDDTFHIMIFVAIGGALLGLLLRRGKLNQVEKQDEIDAVTSVDGVNS</sequence>
<comment type="subcellular location">
    <subcellularLocation>
        <location evidence="1">Cell membrane</location>
        <topology evidence="1">Multi-pass membrane protein</topology>
    </subcellularLocation>
</comment>